<feature type="compositionally biased region" description="Basic and acidic residues" evidence="5">
    <location>
        <begin position="192"/>
        <end position="203"/>
    </location>
</feature>
<proteinExistence type="evidence at transcript level"/>
<name>A0A6C0SNX0_HALPA</name>
<protein>
    <submittedName>
        <fullName evidence="7">Hypoxia-inducible factor 1-alpha-like protein</fullName>
    </submittedName>
</protein>
<organism evidence="7">
    <name type="scientific">Halichondria panicea</name>
    <name type="common">Breadcrumb sponge</name>
    <dbReference type="NCBI Taxonomy" id="6063"/>
    <lineage>
        <taxon>Eukaryota</taxon>
        <taxon>Metazoa</taxon>
        <taxon>Porifera</taxon>
        <taxon>Demospongiae</taxon>
        <taxon>Heteroscleromorpha</taxon>
        <taxon>Suberitida</taxon>
        <taxon>Halichondriidae</taxon>
        <taxon>Halichondria</taxon>
        <taxon>Halichondria (Halichondria)</taxon>
    </lineage>
</organism>
<dbReference type="CDD" id="cd00130">
    <property type="entry name" value="PAS"/>
    <property type="match status" value="1"/>
</dbReference>
<dbReference type="InterPro" id="IPR000014">
    <property type="entry name" value="PAS"/>
</dbReference>
<keyword evidence="4" id="KW-0539">Nucleus</keyword>
<dbReference type="NCBIfam" id="TIGR00229">
    <property type="entry name" value="sensory_box"/>
    <property type="match status" value="1"/>
</dbReference>
<dbReference type="Pfam" id="PF14598">
    <property type="entry name" value="PAS_11"/>
    <property type="match status" value="1"/>
</dbReference>
<dbReference type="AlphaFoldDB" id="A0A6C0SNX0"/>
<dbReference type="PANTHER" id="PTHR23043">
    <property type="entry name" value="HYPOXIA-INDUCIBLE FACTOR 1 ALPHA"/>
    <property type="match status" value="1"/>
</dbReference>
<dbReference type="InterPro" id="IPR001610">
    <property type="entry name" value="PAC"/>
</dbReference>
<feature type="compositionally biased region" description="Polar residues" evidence="5">
    <location>
        <begin position="387"/>
        <end position="399"/>
    </location>
</feature>
<evidence type="ECO:0000256" key="4">
    <source>
        <dbReference type="ARBA" id="ARBA00023242"/>
    </source>
</evidence>
<dbReference type="EMBL" id="MN103213">
    <property type="protein sequence ID" value="QIA61843.1"/>
    <property type="molecule type" value="mRNA"/>
</dbReference>
<feature type="region of interest" description="Disordered" evidence="5">
    <location>
        <begin position="192"/>
        <end position="283"/>
    </location>
</feature>
<sequence length="667" mass="72990">MKCSRFKVTNTIAKTPGYKLVYISGSLKLSGNEAFLVVVVRPVSPPSILELKVEGNMFVTHYSMEMKCTFFDGRLNQLMGYRKKDLLGDVVFTLHHHDDTEATMECSRGVMSRGEGLSGYFRFLTKHGYYVWLQTRATVMYDSRTGKPSYIVCMNFLIDKEKGDQVLKNRAITAIEEDNDLVIKELDSRSHDPFPLVSREDGKVVNPLDEADQSVTKNEVTSSSSPDISLPDSNPSSTVFLPEESMLPDSTSSEPDSSMGGMIRTHTGTTSRTSDAGYSSSNSCAGGRGMFSPNSGAFEVSSFSSNSPLSDVSMPQRKSSWENPSSGYMTSPLGCVSEVGSSESIPAATHGIFGVLNSNATIPNINSSTMNISSNPTSSHHQHFPIMNSSPQAITSSHTDQPHHQNSHLSSLLLSDTSGPNQGYSHSNSHQVNDTPQPGAATHLLGKRHTAGGLHIKQEDTLTQERFVRNGQLNQPGGYSQTDLQQQFPQSNDLYSNVPPLLNMYTPDFIDSSSQSHGHTWAQTMPQGDKQYFTSPINTQAAPHMNVPYQQHDFLPDWQGGRVTVKNEFHGCEQSVADNNQQFQQVQTLNGQIVTSQPATMFPQQHSSTFNTALQPQHPITAISANIQASCTVSNQHLPMGVPSLPDQLPLLTGEDLRLLDDIGSYA</sequence>
<dbReference type="InterPro" id="IPR035965">
    <property type="entry name" value="PAS-like_dom_sf"/>
</dbReference>
<dbReference type="SMART" id="SM00086">
    <property type="entry name" value="PAC"/>
    <property type="match status" value="1"/>
</dbReference>
<feature type="compositionally biased region" description="Low complexity" evidence="5">
    <location>
        <begin position="222"/>
        <end position="237"/>
    </location>
</feature>
<feature type="compositionally biased region" description="Polar residues" evidence="5">
    <location>
        <begin position="416"/>
        <end position="436"/>
    </location>
</feature>
<comment type="subcellular location">
    <subcellularLocation>
        <location evidence="1">Nucleus</location>
    </subcellularLocation>
</comment>
<evidence type="ECO:0000256" key="2">
    <source>
        <dbReference type="ARBA" id="ARBA00023015"/>
    </source>
</evidence>
<evidence type="ECO:0000256" key="1">
    <source>
        <dbReference type="ARBA" id="ARBA00004123"/>
    </source>
</evidence>
<keyword evidence="2" id="KW-0805">Transcription regulation</keyword>
<evidence type="ECO:0000256" key="3">
    <source>
        <dbReference type="ARBA" id="ARBA00023163"/>
    </source>
</evidence>
<feature type="region of interest" description="Disordered" evidence="5">
    <location>
        <begin position="374"/>
        <end position="443"/>
    </location>
</feature>
<dbReference type="SUPFAM" id="SSF55785">
    <property type="entry name" value="PYP-like sensor domain (PAS domain)"/>
    <property type="match status" value="1"/>
</dbReference>
<feature type="compositionally biased region" description="Polar residues" evidence="5">
    <location>
        <begin position="266"/>
        <end position="283"/>
    </location>
</feature>
<dbReference type="GO" id="GO:0000977">
    <property type="term" value="F:RNA polymerase II transcription regulatory region sequence-specific DNA binding"/>
    <property type="evidence" value="ECO:0007669"/>
    <property type="project" value="TreeGrafter"/>
</dbReference>
<accession>A0A6C0SNX0</accession>
<feature type="domain" description="PAS" evidence="6">
    <location>
        <begin position="48"/>
        <end position="114"/>
    </location>
</feature>
<evidence type="ECO:0000259" key="6">
    <source>
        <dbReference type="PROSITE" id="PS50112"/>
    </source>
</evidence>
<reference evidence="7" key="2">
    <citation type="journal article" date="2020" name="PLoS ONE">
        <title>Iron metabolic pathways in the processes of sponge plasticity.</title>
        <authorList>
            <person name="Finoshin A.D."/>
            <person name="Adameyko K.I."/>
            <person name="Mikhailov K.V."/>
            <person name="Kravchuk O.I."/>
            <person name="Georgiev A.A."/>
            <person name="Gornostaev N.G."/>
            <person name="Kosevich I.A."/>
            <person name="Mikhailov V.S."/>
            <person name="Gazizova G.R."/>
            <person name="Shagimardanova E.I."/>
            <person name="Gusev O.A."/>
            <person name="Lyupina Y.V."/>
        </authorList>
    </citation>
    <scope>NUCLEOTIDE SEQUENCE</scope>
</reference>
<dbReference type="GO" id="GO:0005634">
    <property type="term" value="C:nucleus"/>
    <property type="evidence" value="ECO:0007669"/>
    <property type="project" value="UniProtKB-SubCell"/>
</dbReference>
<dbReference type="PANTHER" id="PTHR23043:SF17">
    <property type="entry name" value="PROTEIN SIMILAR"/>
    <property type="match status" value="1"/>
</dbReference>
<dbReference type="PROSITE" id="PS50112">
    <property type="entry name" value="PAS"/>
    <property type="match status" value="1"/>
</dbReference>
<reference evidence="7" key="1">
    <citation type="submission" date="2019-06" db="EMBL/GenBank/DDBJ databases">
        <authorList>
            <person name="Adameyko K."/>
            <person name="Finoshin A."/>
            <person name="Mikhailov K."/>
            <person name="Kravchuk O."/>
            <person name="Gusev O."/>
            <person name="Shagimardanova E."/>
            <person name="Lyupina Y."/>
        </authorList>
    </citation>
    <scope>NUCLEOTIDE SEQUENCE</scope>
</reference>
<evidence type="ECO:0000256" key="5">
    <source>
        <dbReference type="SAM" id="MobiDB-lite"/>
    </source>
</evidence>
<dbReference type="Gene3D" id="3.30.450.20">
    <property type="entry name" value="PAS domain"/>
    <property type="match status" value="1"/>
</dbReference>
<keyword evidence="3" id="KW-0804">Transcription</keyword>
<dbReference type="GO" id="GO:0000981">
    <property type="term" value="F:DNA-binding transcription factor activity, RNA polymerase II-specific"/>
    <property type="evidence" value="ECO:0007669"/>
    <property type="project" value="TreeGrafter"/>
</dbReference>
<evidence type="ECO:0000313" key="7">
    <source>
        <dbReference type="EMBL" id="QIA61843.1"/>
    </source>
</evidence>